<dbReference type="Proteomes" id="UP000075606">
    <property type="component" value="Unassembled WGS sequence"/>
</dbReference>
<comment type="caution">
    <text evidence="2">The sequence shown here is derived from an EMBL/GenBank/DDBJ whole genome shotgun (WGS) entry which is preliminary data.</text>
</comment>
<dbReference type="EMBL" id="LRPC01000023">
    <property type="protein sequence ID" value="KYG75156.1"/>
    <property type="molecule type" value="Genomic_DNA"/>
</dbReference>
<evidence type="ECO:0000313" key="2">
    <source>
        <dbReference type="EMBL" id="KYG75156.1"/>
    </source>
</evidence>
<name>A0A150X8Z3_9BACT</name>
<dbReference type="InterPro" id="IPR015797">
    <property type="entry name" value="NUDIX_hydrolase-like_dom_sf"/>
</dbReference>
<keyword evidence="3" id="KW-1185">Reference proteome</keyword>
<dbReference type="Gene3D" id="3.90.79.10">
    <property type="entry name" value="Nucleoside Triphosphate Pyrophosphohydrolase"/>
    <property type="match status" value="1"/>
</dbReference>
<dbReference type="PROSITE" id="PS51462">
    <property type="entry name" value="NUDIX"/>
    <property type="match status" value="1"/>
</dbReference>
<proteinExistence type="predicted"/>
<organism evidence="2 3">
    <name type="scientific">Roseivirga spongicola</name>
    <dbReference type="NCBI Taxonomy" id="333140"/>
    <lineage>
        <taxon>Bacteria</taxon>
        <taxon>Pseudomonadati</taxon>
        <taxon>Bacteroidota</taxon>
        <taxon>Cytophagia</taxon>
        <taxon>Cytophagales</taxon>
        <taxon>Roseivirgaceae</taxon>
        <taxon>Roseivirga</taxon>
    </lineage>
</organism>
<reference evidence="2 3" key="1">
    <citation type="submission" date="2016-01" db="EMBL/GenBank/DDBJ databases">
        <title>Genome sequencing of Roseivirga spongicola UST030701-084.</title>
        <authorList>
            <person name="Selvaratnam C."/>
            <person name="Thevarajoo S."/>
            <person name="Goh K.M."/>
            <person name="Ee R."/>
            <person name="Chan K.-G."/>
            <person name="Chong C.S."/>
        </authorList>
    </citation>
    <scope>NUCLEOTIDE SEQUENCE [LARGE SCALE GENOMIC DNA]</scope>
    <source>
        <strain evidence="2 3">UST030701-084</strain>
    </source>
</reference>
<dbReference type="Pfam" id="PF00293">
    <property type="entry name" value="NUDIX"/>
    <property type="match status" value="1"/>
</dbReference>
<evidence type="ECO:0000259" key="1">
    <source>
        <dbReference type="PROSITE" id="PS51462"/>
    </source>
</evidence>
<feature type="domain" description="Nudix hydrolase" evidence="1">
    <location>
        <begin position="36"/>
        <end position="172"/>
    </location>
</feature>
<dbReference type="SUPFAM" id="SSF55811">
    <property type="entry name" value="Nudix"/>
    <property type="match status" value="1"/>
</dbReference>
<dbReference type="CDD" id="cd03674">
    <property type="entry name" value="NUDIX_Hydrolase"/>
    <property type="match status" value="1"/>
</dbReference>
<dbReference type="AlphaFoldDB" id="A0A150X8Z3"/>
<dbReference type="InterPro" id="IPR000086">
    <property type="entry name" value="NUDIX_hydrolase_dom"/>
</dbReference>
<dbReference type="OrthoDB" id="9787880at2"/>
<sequence length="174" mass="20349">MLTAYEPSSEIEKAFRERMLFLLNNYPNCFERSLLHAHFTASAWLVNRELTHCLLTHHAKLNRWLQLGGHADGDSELRRVCLKEVTEESGLKDICLADGEIFDLDIHFIPERKGIPGHDHYDVRFLVYGNMDETIQINHESNSMKWVKLEEAKTYFLENDSISRMISKTEKLRN</sequence>
<accession>A0A150X8Z3</accession>
<dbReference type="STRING" id="333140.AWW68_10120"/>
<evidence type="ECO:0000313" key="3">
    <source>
        <dbReference type="Proteomes" id="UP000075606"/>
    </source>
</evidence>
<protein>
    <recommendedName>
        <fullName evidence="1">Nudix hydrolase domain-containing protein</fullName>
    </recommendedName>
</protein>
<gene>
    <name evidence="2" type="ORF">AWW68_10120</name>
</gene>